<dbReference type="SUPFAM" id="SSF51905">
    <property type="entry name" value="FAD/NAD(P)-binding domain"/>
    <property type="match status" value="1"/>
</dbReference>
<evidence type="ECO:0000256" key="4">
    <source>
        <dbReference type="ARBA" id="ARBA00023002"/>
    </source>
</evidence>
<evidence type="ECO:0000313" key="8">
    <source>
        <dbReference type="Proteomes" id="UP000235786"/>
    </source>
</evidence>
<organism evidence="7 8">
    <name type="scientific">Hyaloscypha variabilis (strain UAMH 11265 / GT02V1 / F)</name>
    <name type="common">Meliniomyces variabilis</name>
    <dbReference type="NCBI Taxonomy" id="1149755"/>
    <lineage>
        <taxon>Eukaryota</taxon>
        <taxon>Fungi</taxon>
        <taxon>Dikarya</taxon>
        <taxon>Ascomycota</taxon>
        <taxon>Pezizomycotina</taxon>
        <taxon>Leotiomycetes</taxon>
        <taxon>Helotiales</taxon>
        <taxon>Hyaloscyphaceae</taxon>
        <taxon>Hyaloscypha</taxon>
        <taxon>Hyaloscypha variabilis</taxon>
    </lineage>
</organism>
<keyword evidence="8" id="KW-1185">Reference proteome</keyword>
<dbReference type="STRING" id="1149755.A0A2J6QR62"/>
<keyword evidence="3" id="KW-0274">FAD</keyword>
<name>A0A2J6QR62_HYAVF</name>
<dbReference type="InterPro" id="IPR002938">
    <property type="entry name" value="FAD-bd"/>
</dbReference>
<evidence type="ECO:0000313" key="7">
    <source>
        <dbReference type="EMBL" id="PMD28755.1"/>
    </source>
</evidence>
<dbReference type="EMBL" id="KZ613998">
    <property type="protein sequence ID" value="PMD28755.1"/>
    <property type="molecule type" value="Genomic_DNA"/>
</dbReference>
<keyword evidence="5" id="KW-0503">Monooxygenase</keyword>
<dbReference type="GO" id="GO:0071949">
    <property type="term" value="F:FAD binding"/>
    <property type="evidence" value="ECO:0007669"/>
    <property type="project" value="InterPro"/>
</dbReference>
<evidence type="ECO:0000256" key="3">
    <source>
        <dbReference type="ARBA" id="ARBA00022827"/>
    </source>
</evidence>
<evidence type="ECO:0000259" key="6">
    <source>
        <dbReference type="Pfam" id="PF01494"/>
    </source>
</evidence>
<dbReference type="PANTHER" id="PTHR13789:SF314">
    <property type="entry name" value="FAD-BINDING DOMAIN-CONTAINING PROTEIN"/>
    <property type="match status" value="1"/>
</dbReference>
<evidence type="ECO:0000256" key="2">
    <source>
        <dbReference type="ARBA" id="ARBA00022630"/>
    </source>
</evidence>
<keyword evidence="4" id="KW-0560">Oxidoreductase</keyword>
<dbReference type="Pfam" id="PF01494">
    <property type="entry name" value="FAD_binding_3"/>
    <property type="match status" value="1"/>
</dbReference>
<dbReference type="AlphaFoldDB" id="A0A2J6QR62"/>
<dbReference type="Proteomes" id="UP000235786">
    <property type="component" value="Unassembled WGS sequence"/>
</dbReference>
<dbReference type="Gene3D" id="3.50.50.60">
    <property type="entry name" value="FAD/NAD(P)-binding domain"/>
    <property type="match status" value="1"/>
</dbReference>
<dbReference type="OrthoDB" id="9993796at2759"/>
<dbReference type="PRINTS" id="PR00420">
    <property type="entry name" value="RNGMNOXGNASE"/>
</dbReference>
<accession>A0A2J6QR62</accession>
<dbReference type="SUPFAM" id="SSF54373">
    <property type="entry name" value="FAD-linked reductases, C-terminal domain"/>
    <property type="match status" value="1"/>
</dbReference>
<keyword evidence="2" id="KW-0285">Flavoprotein</keyword>
<dbReference type="PANTHER" id="PTHR13789">
    <property type="entry name" value="MONOOXYGENASE"/>
    <property type="match status" value="1"/>
</dbReference>
<proteinExistence type="inferred from homology"/>
<evidence type="ECO:0000256" key="5">
    <source>
        <dbReference type="ARBA" id="ARBA00023033"/>
    </source>
</evidence>
<dbReference type="InterPro" id="IPR036188">
    <property type="entry name" value="FAD/NAD-bd_sf"/>
</dbReference>
<evidence type="ECO:0000256" key="1">
    <source>
        <dbReference type="ARBA" id="ARBA00007992"/>
    </source>
</evidence>
<sequence>MSPSLNVTIIGAGIAGTLAARVLREKHNVTLLEKIGEGHELGAAINLGPNATRILDQYGFDRKRAGSISVGGTRTLTHEGKVIIESVLPDLKAQFGGDWIVQHRADLWNEFFTLATAPSEELGLAGQPAKIIWGAEVVDVDVESGDVKLADGRVIHSDLVIGADGIKSIVRHLVVGEAAFTTARPSGSSAFRFLLPRCVVDKVAPHLPVMDSSTPATIEIHLAADDLRRSIVVYPCRNYQQLNFGCLGLDSHIQLDTTESWASGGTREDLLRCFGDYTDLRPLLEQAENIKLWQLRDQDPLPTYIKGRTVIIGDAAHAMTPHQGQGGAQAVEDSEGFSLFIYQDVDRAKVPDVLRDFDRVRRTRASKIQNITRSVHEKKTAENMWKNMQYNFTYTGVRNCLATLNAGQEI</sequence>
<comment type="similarity">
    <text evidence="1">Belongs to the paxM FAD-dependent monooxygenase family.</text>
</comment>
<feature type="domain" description="FAD-binding" evidence="6">
    <location>
        <begin position="6"/>
        <end position="334"/>
    </location>
</feature>
<gene>
    <name evidence="7" type="ORF">L207DRAFT_642889</name>
</gene>
<dbReference type="GO" id="GO:0004497">
    <property type="term" value="F:monooxygenase activity"/>
    <property type="evidence" value="ECO:0007669"/>
    <property type="project" value="UniProtKB-KW"/>
</dbReference>
<dbReference type="InterPro" id="IPR050493">
    <property type="entry name" value="FAD-dep_Monooxygenase_BioMet"/>
</dbReference>
<protein>
    <submittedName>
        <fullName evidence="7">FAD/NAD(P)-binding domain-containing protein</fullName>
    </submittedName>
</protein>
<reference evidence="7 8" key="1">
    <citation type="submission" date="2016-04" db="EMBL/GenBank/DDBJ databases">
        <title>A degradative enzymes factory behind the ericoid mycorrhizal symbiosis.</title>
        <authorList>
            <consortium name="DOE Joint Genome Institute"/>
            <person name="Martino E."/>
            <person name="Morin E."/>
            <person name="Grelet G."/>
            <person name="Kuo A."/>
            <person name="Kohler A."/>
            <person name="Daghino S."/>
            <person name="Barry K."/>
            <person name="Choi C."/>
            <person name="Cichocki N."/>
            <person name="Clum A."/>
            <person name="Copeland A."/>
            <person name="Hainaut M."/>
            <person name="Haridas S."/>
            <person name="Labutti K."/>
            <person name="Lindquist E."/>
            <person name="Lipzen A."/>
            <person name="Khouja H.-R."/>
            <person name="Murat C."/>
            <person name="Ohm R."/>
            <person name="Olson A."/>
            <person name="Spatafora J."/>
            <person name="Veneault-Fourrey C."/>
            <person name="Henrissat B."/>
            <person name="Grigoriev I."/>
            <person name="Martin F."/>
            <person name="Perotto S."/>
        </authorList>
    </citation>
    <scope>NUCLEOTIDE SEQUENCE [LARGE SCALE GENOMIC DNA]</scope>
    <source>
        <strain evidence="7 8">F</strain>
    </source>
</reference>